<name>A0AC61N047_9FIRM</name>
<evidence type="ECO:0000313" key="2">
    <source>
        <dbReference type="Proteomes" id="UP000682782"/>
    </source>
</evidence>
<protein>
    <submittedName>
        <fullName evidence="1">Uncharacterized protein</fullName>
    </submittedName>
</protein>
<gene>
    <name evidence="1" type="ORF">JYE49_05555</name>
</gene>
<dbReference type="EMBL" id="CP068393">
    <property type="protein sequence ID" value="QUC68158.1"/>
    <property type="molecule type" value="Genomic_DNA"/>
</dbReference>
<reference evidence="1" key="1">
    <citation type="submission" date="2021-01" db="EMBL/GenBank/DDBJ databases">
        <title>Complete genome sequence of Clostridiales bacterium R-7.</title>
        <authorList>
            <person name="Mahoney-Kurpe S.C."/>
            <person name="Palevich N."/>
            <person name="Koike S."/>
            <person name="Moon C.D."/>
            <person name="Attwood G.T."/>
        </authorList>
    </citation>
    <scope>NUCLEOTIDE SEQUENCE</scope>
    <source>
        <strain evidence="1">R-7</strain>
    </source>
</reference>
<sequence length="85" mass="9560">MQKHPPRNHEKRIQIMEYMLNFATEQGRQPSVREIGIAAGLQSTSTTAGYLKRMVNEGLLAKSEKAKRSYFVTGYAAEMLRGKAS</sequence>
<evidence type="ECO:0000313" key="1">
    <source>
        <dbReference type="EMBL" id="QUC68158.1"/>
    </source>
</evidence>
<dbReference type="Proteomes" id="UP000682782">
    <property type="component" value="Chromosome"/>
</dbReference>
<organism evidence="1 2">
    <name type="scientific">Aristaeella hokkaidonensis</name>
    <dbReference type="NCBI Taxonomy" id="3046382"/>
    <lineage>
        <taxon>Bacteria</taxon>
        <taxon>Bacillati</taxon>
        <taxon>Bacillota</taxon>
        <taxon>Clostridia</taxon>
        <taxon>Eubacteriales</taxon>
        <taxon>Aristaeellaceae</taxon>
        <taxon>Aristaeella</taxon>
    </lineage>
</organism>
<accession>A0AC61N047</accession>
<keyword evidence="2" id="KW-1185">Reference proteome</keyword>
<proteinExistence type="predicted"/>